<evidence type="ECO:0000313" key="12">
    <source>
        <dbReference type="Proteomes" id="UP000030564"/>
    </source>
</evidence>
<dbReference type="EC" id="3.1.3.15" evidence="3"/>
<dbReference type="InterPro" id="IPR050582">
    <property type="entry name" value="HAD-like_SerB"/>
</dbReference>
<evidence type="ECO:0000256" key="3">
    <source>
        <dbReference type="ARBA" id="ARBA00013085"/>
    </source>
</evidence>
<dbReference type="InterPro" id="IPR023214">
    <property type="entry name" value="HAD_sf"/>
</dbReference>
<evidence type="ECO:0000256" key="5">
    <source>
        <dbReference type="ARBA" id="ARBA00022723"/>
    </source>
</evidence>
<comment type="function">
    <text evidence="10">Catalyzes the dephosphorylation of histidinol-phosphate to histidinol, the direct precursor of histidine.</text>
</comment>
<evidence type="ECO:0000313" key="11">
    <source>
        <dbReference type="EMBL" id="KHA74339.1"/>
    </source>
</evidence>
<evidence type="ECO:0000256" key="10">
    <source>
        <dbReference type="ARBA" id="ARBA00053547"/>
    </source>
</evidence>
<organism evidence="11 12">
    <name type="scientific">Pseudomonas chlororaphis</name>
    <dbReference type="NCBI Taxonomy" id="587753"/>
    <lineage>
        <taxon>Bacteria</taxon>
        <taxon>Pseudomonadati</taxon>
        <taxon>Pseudomonadota</taxon>
        <taxon>Gammaproteobacteria</taxon>
        <taxon>Pseudomonadales</taxon>
        <taxon>Pseudomonadaceae</taxon>
        <taxon>Pseudomonas</taxon>
    </lineage>
</organism>
<gene>
    <name evidence="11" type="ORF">NZ35_04510</name>
</gene>
<dbReference type="Pfam" id="PF12710">
    <property type="entry name" value="HAD"/>
    <property type="match status" value="1"/>
</dbReference>
<comment type="catalytic activity">
    <reaction evidence="9">
        <text>L-histidinol phosphate + H2O = L-histidinol + phosphate</text>
        <dbReference type="Rhea" id="RHEA:14465"/>
        <dbReference type="ChEBI" id="CHEBI:15377"/>
        <dbReference type="ChEBI" id="CHEBI:43474"/>
        <dbReference type="ChEBI" id="CHEBI:57699"/>
        <dbReference type="ChEBI" id="CHEBI:57980"/>
        <dbReference type="EC" id="3.1.3.15"/>
    </reaction>
    <physiologicalReaction direction="left-to-right" evidence="9">
        <dbReference type="Rhea" id="RHEA:14466"/>
    </physiologicalReaction>
</comment>
<dbReference type="Gene3D" id="1.20.1440.100">
    <property type="entry name" value="SG protein - dephosphorylation function"/>
    <property type="match status" value="1"/>
</dbReference>
<name>A0A0A6DII4_9PSED</name>
<evidence type="ECO:0000256" key="7">
    <source>
        <dbReference type="ARBA" id="ARBA00022842"/>
    </source>
</evidence>
<dbReference type="GO" id="GO:0004401">
    <property type="term" value="F:histidinol-phosphatase activity"/>
    <property type="evidence" value="ECO:0007669"/>
    <property type="project" value="UniProtKB-EC"/>
</dbReference>
<dbReference type="InterPro" id="IPR036412">
    <property type="entry name" value="HAD-like_sf"/>
</dbReference>
<sequence>MRLALFDLDNTLLGGDSDHAWGDYLCERGFLDPIAYKARNDEFYQDYLAGKLDNAAYLNFCLEILGRTDMAVLEQWHNDYMRDCIEPIVLPKALELLKKHRDAGDKLVIITATNRFVTAPIAVRLGVETLIATECEMVDGRYSGRSTDIPCFREGKVTRLNRWLEETGYSLDDSYFYSDSMNDLPLLEQVANPVAVDPDPNLRAEAEKRGWPVITLRD</sequence>
<dbReference type="FunFam" id="3.40.50.1000:FF:000025">
    <property type="entry name" value="HAD hydrolase, family IB"/>
    <property type="match status" value="1"/>
</dbReference>
<dbReference type="EMBL" id="JSFK01000002">
    <property type="protein sequence ID" value="KHA74339.1"/>
    <property type="molecule type" value="Genomic_DNA"/>
</dbReference>
<dbReference type="InterPro" id="IPR006385">
    <property type="entry name" value="HAD_hydro_SerB1"/>
</dbReference>
<dbReference type="NCBIfam" id="TIGR01490">
    <property type="entry name" value="HAD-SF-IB-hyp1"/>
    <property type="match status" value="1"/>
</dbReference>
<comment type="caution">
    <text evidence="11">The sequence shown here is derived from an EMBL/GenBank/DDBJ whole genome shotgun (WGS) entry which is preliminary data.</text>
</comment>
<protein>
    <recommendedName>
        <fullName evidence="4">Histidinol-phosphatase</fullName>
        <ecNumber evidence="3">3.1.3.15</ecNumber>
    </recommendedName>
    <alternativeName>
        <fullName evidence="8">Histidinol-phosphate phosphatase</fullName>
    </alternativeName>
</protein>
<evidence type="ECO:0000256" key="6">
    <source>
        <dbReference type="ARBA" id="ARBA00022801"/>
    </source>
</evidence>
<evidence type="ECO:0000256" key="4">
    <source>
        <dbReference type="ARBA" id="ARBA00021697"/>
    </source>
</evidence>
<comment type="pathway">
    <text evidence="1">Amino-acid biosynthesis; L-histidine biosynthesis; L-histidine from 5-phospho-alpha-D-ribose 1-diphosphate: step 8/9.</text>
</comment>
<evidence type="ECO:0000256" key="1">
    <source>
        <dbReference type="ARBA" id="ARBA00004970"/>
    </source>
</evidence>
<proteinExistence type="inferred from homology"/>
<dbReference type="OrthoDB" id="9784466at2"/>
<dbReference type="GO" id="GO:0046872">
    <property type="term" value="F:metal ion binding"/>
    <property type="evidence" value="ECO:0007669"/>
    <property type="project" value="UniProtKB-KW"/>
</dbReference>
<dbReference type="Gene3D" id="3.40.50.1000">
    <property type="entry name" value="HAD superfamily/HAD-like"/>
    <property type="match status" value="1"/>
</dbReference>
<evidence type="ECO:0000256" key="8">
    <source>
        <dbReference type="ARBA" id="ARBA00033209"/>
    </source>
</evidence>
<dbReference type="NCBIfam" id="TIGR01488">
    <property type="entry name" value="HAD-SF-IB"/>
    <property type="match status" value="1"/>
</dbReference>
<dbReference type="CDD" id="cd02612">
    <property type="entry name" value="HAD_PGPPase"/>
    <property type="match status" value="1"/>
</dbReference>
<dbReference type="Proteomes" id="UP000030564">
    <property type="component" value="Unassembled WGS sequence"/>
</dbReference>
<accession>A0A0A6DII4</accession>
<keyword evidence="5" id="KW-0479">Metal-binding</keyword>
<dbReference type="SUPFAM" id="SSF56784">
    <property type="entry name" value="HAD-like"/>
    <property type="match status" value="1"/>
</dbReference>
<keyword evidence="7" id="KW-0460">Magnesium</keyword>
<keyword evidence="6" id="KW-0378">Hydrolase</keyword>
<comment type="similarity">
    <text evidence="2">Belongs to the HAD-like hydrolase superfamily. SerB family.</text>
</comment>
<dbReference type="PANTHER" id="PTHR43344">
    <property type="entry name" value="PHOSPHOSERINE PHOSPHATASE"/>
    <property type="match status" value="1"/>
</dbReference>
<evidence type="ECO:0000256" key="2">
    <source>
        <dbReference type="ARBA" id="ARBA00009184"/>
    </source>
</evidence>
<reference evidence="11 12" key="1">
    <citation type="submission" date="2014-10" db="EMBL/GenBank/DDBJ databases">
        <title>Draft genome sequence of Pseudomonas chlororaphis EA105.</title>
        <authorList>
            <person name="McCully L.M."/>
            <person name="Bitzer A.S."/>
            <person name="Spence C."/>
            <person name="Bais H."/>
            <person name="Silby M.W."/>
        </authorList>
    </citation>
    <scope>NUCLEOTIDE SEQUENCE [LARGE SCALE GENOMIC DNA]</scope>
    <source>
        <strain evidence="11 12">EA105</strain>
    </source>
</reference>
<evidence type="ECO:0000256" key="9">
    <source>
        <dbReference type="ARBA" id="ARBA00052092"/>
    </source>
</evidence>
<dbReference type="PATRIC" id="fig|587753.9.peg.2086"/>
<dbReference type="AlphaFoldDB" id="A0A0A6DII4"/>
<dbReference type="PANTHER" id="PTHR43344:SF13">
    <property type="entry name" value="PHOSPHATASE RV3661-RELATED"/>
    <property type="match status" value="1"/>
</dbReference>